<evidence type="ECO:0000313" key="1">
    <source>
        <dbReference type="EMBL" id="KAE8660016.1"/>
    </source>
</evidence>
<comment type="caution">
    <text evidence="1">The sequence shown here is derived from an EMBL/GenBank/DDBJ whole genome shotgun (WGS) entry which is preliminary data.</text>
</comment>
<name>A0A6A2XD34_HIBSY</name>
<gene>
    <name evidence="1" type="ORF">F3Y22_tig00116959pilonHSYRG00372</name>
</gene>
<sequence length="81" mass="9120">MIFQVRPVRFEVAGTSDENNQARKKYDEDQHADKIPAPMIGIESSMATELIAPMTLLLNAIILTLESLEVDKSEAPMWVLF</sequence>
<keyword evidence="2" id="KW-1185">Reference proteome</keyword>
<dbReference type="EMBL" id="VEPZ02001734">
    <property type="protein sequence ID" value="KAE8660016.1"/>
    <property type="molecule type" value="Genomic_DNA"/>
</dbReference>
<reference evidence="1" key="1">
    <citation type="submission" date="2019-09" db="EMBL/GenBank/DDBJ databases">
        <title>Draft genome information of white flower Hibiscus syriacus.</title>
        <authorList>
            <person name="Kim Y.-M."/>
        </authorList>
    </citation>
    <scope>NUCLEOTIDE SEQUENCE [LARGE SCALE GENOMIC DNA]</scope>
    <source>
        <strain evidence="1">YM2019G1</strain>
    </source>
</reference>
<dbReference type="Proteomes" id="UP000436088">
    <property type="component" value="Unassembled WGS sequence"/>
</dbReference>
<organism evidence="1 2">
    <name type="scientific">Hibiscus syriacus</name>
    <name type="common">Rose of Sharon</name>
    <dbReference type="NCBI Taxonomy" id="106335"/>
    <lineage>
        <taxon>Eukaryota</taxon>
        <taxon>Viridiplantae</taxon>
        <taxon>Streptophyta</taxon>
        <taxon>Embryophyta</taxon>
        <taxon>Tracheophyta</taxon>
        <taxon>Spermatophyta</taxon>
        <taxon>Magnoliopsida</taxon>
        <taxon>eudicotyledons</taxon>
        <taxon>Gunneridae</taxon>
        <taxon>Pentapetalae</taxon>
        <taxon>rosids</taxon>
        <taxon>malvids</taxon>
        <taxon>Malvales</taxon>
        <taxon>Malvaceae</taxon>
        <taxon>Malvoideae</taxon>
        <taxon>Hibiscus</taxon>
    </lineage>
</organism>
<accession>A0A6A2XD34</accession>
<evidence type="ECO:0000313" key="2">
    <source>
        <dbReference type="Proteomes" id="UP000436088"/>
    </source>
</evidence>
<proteinExistence type="predicted"/>
<protein>
    <submittedName>
        <fullName evidence="1">Uncharacterized protein</fullName>
    </submittedName>
</protein>
<dbReference type="AlphaFoldDB" id="A0A6A2XD34"/>